<evidence type="ECO:0000313" key="2">
    <source>
        <dbReference type="EMBL" id="KAG0149296.1"/>
    </source>
</evidence>
<keyword evidence="1" id="KW-0812">Transmembrane</keyword>
<keyword evidence="3" id="KW-1185">Reference proteome</keyword>
<proteinExistence type="predicted"/>
<comment type="caution">
    <text evidence="2">The sequence shown here is derived from an EMBL/GenBank/DDBJ whole genome shotgun (WGS) entry which is preliminary data.</text>
</comment>
<sequence>MESPSLPWGYIVVVNGSGEQDFPQAGRAQINHKKRPLLELLEALDEIMLPILRYPGQTFFNTWPAITVFDSQNSMVCLYGKKLGGRAVDCGLLLGPDPYNANALLCRSEDWKGYRCPAIENFEIEVKNCQPYPDPRNLTVPIDPNSPPETVKCSAYQRNMNGDKLFRCIKKGTQIPYKCPSPTPFSQILNNCIILGSKDISRKVSFDSWIEKASDTKCDPPSTCPHTKSQVAMGTMFVSTESLFPTFAESSACASKSLLYGLSGILFLFFLELYWIGFF</sequence>
<accession>A0A9P6NTL6</accession>
<organism evidence="2 3">
    <name type="scientific">Cronartium quercuum f. sp. fusiforme G11</name>
    <dbReference type="NCBI Taxonomy" id="708437"/>
    <lineage>
        <taxon>Eukaryota</taxon>
        <taxon>Fungi</taxon>
        <taxon>Dikarya</taxon>
        <taxon>Basidiomycota</taxon>
        <taxon>Pucciniomycotina</taxon>
        <taxon>Pucciniomycetes</taxon>
        <taxon>Pucciniales</taxon>
        <taxon>Coleosporiaceae</taxon>
        <taxon>Cronartium</taxon>
    </lineage>
</organism>
<keyword evidence="1" id="KW-0472">Membrane</keyword>
<dbReference type="EMBL" id="MU167229">
    <property type="protein sequence ID" value="KAG0149296.1"/>
    <property type="molecule type" value="Genomic_DNA"/>
</dbReference>
<name>A0A9P6NTL6_9BASI</name>
<dbReference type="AlphaFoldDB" id="A0A9P6NTL6"/>
<evidence type="ECO:0000256" key="1">
    <source>
        <dbReference type="SAM" id="Phobius"/>
    </source>
</evidence>
<gene>
    <name evidence="2" type="ORF">CROQUDRAFT_105215</name>
</gene>
<feature type="transmembrane region" description="Helical" evidence="1">
    <location>
        <begin position="258"/>
        <end position="278"/>
    </location>
</feature>
<reference evidence="2" key="1">
    <citation type="submission" date="2013-11" db="EMBL/GenBank/DDBJ databases">
        <title>Genome sequence of the fusiform rust pathogen reveals effectors for host alternation and coevolution with pine.</title>
        <authorList>
            <consortium name="DOE Joint Genome Institute"/>
            <person name="Smith K."/>
            <person name="Pendleton A."/>
            <person name="Kubisiak T."/>
            <person name="Anderson C."/>
            <person name="Salamov A."/>
            <person name="Aerts A."/>
            <person name="Riley R."/>
            <person name="Clum A."/>
            <person name="Lindquist E."/>
            <person name="Ence D."/>
            <person name="Campbell M."/>
            <person name="Kronenberg Z."/>
            <person name="Feau N."/>
            <person name="Dhillon B."/>
            <person name="Hamelin R."/>
            <person name="Burleigh J."/>
            <person name="Smith J."/>
            <person name="Yandell M."/>
            <person name="Nelson C."/>
            <person name="Grigoriev I."/>
            <person name="Davis J."/>
        </authorList>
    </citation>
    <scope>NUCLEOTIDE SEQUENCE</scope>
    <source>
        <strain evidence="2">G11</strain>
    </source>
</reference>
<dbReference type="Proteomes" id="UP000886653">
    <property type="component" value="Unassembled WGS sequence"/>
</dbReference>
<protein>
    <submittedName>
        <fullName evidence="2">Uncharacterized protein</fullName>
    </submittedName>
</protein>
<keyword evidence="1" id="KW-1133">Transmembrane helix</keyword>
<evidence type="ECO:0000313" key="3">
    <source>
        <dbReference type="Proteomes" id="UP000886653"/>
    </source>
</evidence>